<protein>
    <recommendedName>
        <fullName evidence="2">histidine kinase</fullName>
        <ecNumber evidence="2">2.7.13.3</ecNumber>
    </recommendedName>
</protein>
<dbReference type="eggNOG" id="COG2205">
    <property type="taxonomic scope" value="Bacteria"/>
</dbReference>
<dbReference type="InterPro" id="IPR004358">
    <property type="entry name" value="Sig_transdc_His_kin-like_C"/>
</dbReference>
<dbReference type="OrthoDB" id="5437363at2"/>
<dbReference type="PANTHER" id="PTHR45339">
    <property type="entry name" value="HYBRID SIGNAL TRANSDUCTION HISTIDINE KINASE J"/>
    <property type="match status" value="1"/>
</dbReference>
<dbReference type="SUPFAM" id="SSF55785">
    <property type="entry name" value="PYP-like sensor domain (PAS domain)"/>
    <property type="match status" value="1"/>
</dbReference>
<keyword evidence="10" id="KW-0472">Membrane</keyword>
<dbReference type="SUPFAM" id="SSF52172">
    <property type="entry name" value="CheY-like"/>
    <property type="match status" value="1"/>
</dbReference>
<evidence type="ECO:0000313" key="14">
    <source>
        <dbReference type="Proteomes" id="UP000006250"/>
    </source>
</evidence>
<keyword evidence="3 9" id="KW-0597">Phosphoprotein</keyword>
<feature type="modified residue" description="4-aspartylphosphate" evidence="9">
    <location>
        <position position="759"/>
    </location>
</feature>
<gene>
    <name evidence="13" type="ORF">DesfrDRAFT_2689</name>
</gene>
<dbReference type="Pfam" id="PF00072">
    <property type="entry name" value="Response_reg"/>
    <property type="match status" value="1"/>
</dbReference>
<dbReference type="PROSITE" id="PS51257">
    <property type="entry name" value="PROKAR_LIPOPROTEIN"/>
    <property type="match status" value="1"/>
</dbReference>
<keyword evidence="4" id="KW-0808">Transferase</keyword>
<dbReference type="InterPro" id="IPR000014">
    <property type="entry name" value="PAS"/>
</dbReference>
<feature type="transmembrane region" description="Helical" evidence="10">
    <location>
        <begin position="271"/>
        <end position="295"/>
    </location>
</feature>
<comment type="catalytic activity">
    <reaction evidence="1">
        <text>ATP + protein L-histidine = ADP + protein N-phospho-L-histidine.</text>
        <dbReference type="EC" id="2.7.13.3"/>
    </reaction>
</comment>
<evidence type="ECO:0000256" key="2">
    <source>
        <dbReference type="ARBA" id="ARBA00012438"/>
    </source>
</evidence>
<dbReference type="NCBIfam" id="TIGR00229">
    <property type="entry name" value="sensory_box"/>
    <property type="match status" value="1"/>
</dbReference>
<dbReference type="Pfam" id="PF00512">
    <property type="entry name" value="HisKA"/>
    <property type="match status" value="1"/>
</dbReference>
<dbReference type="InterPro" id="IPR013656">
    <property type="entry name" value="PAS_4"/>
</dbReference>
<keyword evidence="6 13" id="KW-0418">Kinase</keyword>
<dbReference type="InterPro" id="IPR001789">
    <property type="entry name" value="Sig_transdc_resp-reg_receiver"/>
</dbReference>
<comment type="caution">
    <text evidence="13">The sequence shown here is derived from an EMBL/GenBank/DDBJ whole genome shotgun (WGS) entry which is preliminary data.</text>
</comment>
<keyword evidence="10" id="KW-1133">Transmembrane helix</keyword>
<dbReference type="STRING" id="596151.DesfrDRAFT_2689"/>
<evidence type="ECO:0000256" key="8">
    <source>
        <dbReference type="ARBA" id="ARBA00023012"/>
    </source>
</evidence>
<evidence type="ECO:0000256" key="9">
    <source>
        <dbReference type="PROSITE-ProRule" id="PRU00169"/>
    </source>
</evidence>
<dbReference type="GO" id="GO:0000155">
    <property type="term" value="F:phosphorelay sensor kinase activity"/>
    <property type="evidence" value="ECO:0007669"/>
    <property type="project" value="InterPro"/>
</dbReference>
<dbReference type="InterPro" id="IPR036890">
    <property type="entry name" value="HATPase_C_sf"/>
</dbReference>
<dbReference type="Gene3D" id="3.30.565.10">
    <property type="entry name" value="Histidine kinase-like ATPase, C-terminal domain"/>
    <property type="match status" value="1"/>
</dbReference>
<reference evidence="13 14" key="1">
    <citation type="submission" date="2010-08" db="EMBL/GenBank/DDBJ databases">
        <title>The draft genome of Desulfovibrio fructosovorans JJ.</title>
        <authorList>
            <consortium name="US DOE Joint Genome Institute (JGI-PGF)"/>
            <person name="Lucas S."/>
            <person name="Copeland A."/>
            <person name="Lapidus A."/>
            <person name="Cheng J.-F."/>
            <person name="Bruce D."/>
            <person name="Goodwin L."/>
            <person name="Pitluck S."/>
            <person name="Land M.L."/>
            <person name="Hauser L."/>
            <person name="Chang Y.-J."/>
            <person name="Jeffries C."/>
            <person name="Wall J.D."/>
            <person name="Stahl D.A."/>
            <person name="Arkin A.P."/>
            <person name="Dehal P."/>
            <person name="Stolyar S.M."/>
            <person name="Hazen T.C."/>
            <person name="Woyke T.J."/>
        </authorList>
    </citation>
    <scope>NUCLEOTIDE SEQUENCE [LARGE SCALE GENOMIC DNA]</scope>
    <source>
        <strain evidence="13 14">JJ</strain>
    </source>
</reference>
<accession>E1JYJ0</accession>
<evidence type="ECO:0000256" key="1">
    <source>
        <dbReference type="ARBA" id="ARBA00000085"/>
    </source>
</evidence>
<dbReference type="SMART" id="SM00388">
    <property type="entry name" value="HisKA"/>
    <property type="match status" value="1"/>
</dbReference>
<dbReference type="InterPro" id="IPR035965">
    <property type="entry name" value="PAS-like_dom_sf"/>
</dbReference>
<organism evidence="13 14">
    <name type="scientific">Solidesulfovibrio fructosivorans JJ]</name>
    <dbReference type="NCBI Taxonomy" id="596151"/>
    <lineage>
        <taxon>Bacteria</taxon>
        <taxon>Pseudomonadati</taxon>
        <taxon>Thermodesulfobacteriota</taxon>
        <taxon>Desulfovibrionia</taxon>
        <taxon>Desulfovibrionales</taxon>
        <taxon>Desulfovibrionaceae</taxon>
        <taxon>Solidesulfovibrio</taxon>
    </lineage>
</organism>
<evidence type="ECO:0000256" key="6">
    <source>
        <dbReference type="ARBA" id="ARBA00022777"/>
    </source>
</evidence>
<dbReference type="Gene3D" id="3.30.450.20">
    <property type="entry name" value="PAS domain"/>
    <property type="match status" value="3"/>
</dbReference>
<keyword evidence="8" id="KW-0902">Two-component regulatory system</keyword>
<dbReference type="CDD" id="cd17546">
    <property type="entry name" value="REC_hyHK_CKI1_RcsC-like"/>
    <property type="match status" value="1"/>
</dbReference>
<dbReference type="EMBL" id="AECZ01000018">
    <property type="protein sequence ID" value="EFL50574.1"/>
    <property type="molecule type" value="Genomic_DNA"/>
</dbReference>
<dbReference type="Pfam" id="PF02518">
    <property type="entry name" value="HATPase_c"/>
    <property type="match status" value="1"/>
</dbReference>
<dbReference type="InterPro" id="IPR003661">
    <property type="entry name" value="HisK_dim/P_dom"/>
</dbReference>
<feature type="domain" description="Response regulatory" evidence="12">
    <location>
        <begin position="710"/>
        <end position="829"/>
    </location>
</feature>
<dbReference type="CDD" id="cd12914">
    <property type="entry name" value="PDC1_DGC_like"/>
    <property type="match status" value="1"/>
</dbReference>
<dbReference type="Gene3D" id="1.10.287.130">
    <property type="match status" value="1"/>
</dbReference>
<keyword evidence="5" id="KW-0547">Nucleotide-binding</keyword>
<evidence type="ECO:0000259" key="12">
    <source>
        <dbReference type="PROSITE" id="PS50110"/>
    </source>
</evidence>
<dbReference type="SMART" id="SM00448">
    <property type="entry name" value="REC"/>
    <property type="match status" value="1"/>
</dbReference>
<dbReference type="Gene3D" id="3.40.50.2300">
    <property type="match status" value="1"/>
</dbReference>
<dbReference type="RefSeq" id="WP_005994658.1">
    <property type="nucleotide sequence ID" value="NZ_AECZ01000018.1"/>
</dbReference>
<evidence type="ECO:0000256" key="3">
    <source>
        <dbReference type="ARBA" id="ARBA00022553"/>
    </source>
</evidence>
<dbReference type="InterPro" id="IPR011006">
    <property type="entry name" value="CheY-like_superfamily"/>
</dbReference>
<dbReference type="SUPFAM" id="SSF55874">
    <property type="entry name" value="ATPase domain of HSP90 chaperone/DNA topoisomerase II/histidine kinase"/>
    <property type="match status" value="1"/>
</dbReference>
<dbReference type="AlphaFoldDB" id="E1JYJ0"/>
<evidence type="ECO:0000256" key="7">
    <source>
        <dbReference type="ARBA" id="ARBA00022840"/>
    </source>
</evidence>
<keyword evidence="14" id="KW-1185">Reference proteome</keyword>
<evidence type="ECO:0000256" key="10">
    <source>
        <dbReference type="SAM" id="Phobius"/>
    </source>
</evidence>
<dbReference type="Proteomes" id="UP000006250">
    <property type="component" value="Unassembled WGS sequence"/>
</dbReference>
<dbReference type="GO" id="GO:0005524">
    <property type="term" value="F:ATP binding"/>
    <property type="evidence" value="ECO:0007669"/>
    <property type="project" value="UniProtKB-KW"/>
</dbReference>
<dbReference type="CDD" id="cd12915">
    <property type="entry name" value="PDC2_DGC_like"/>
    <property type="match status" value="1"/>
</dbReference>
<sequence>MRPAEPDAHTTKSSASILWPGVLLSLALSLGCAVGLYALRLGELREVHKDLARLSLVLAGQTGLAFQEIDFVLTDTRTLLTPERLASPPTDEALHRLLHDRFRGLLQGQALLLFGADGTMLAHSRVFPTPPVHVGDRDYFRAQKHATTDALFISAPLRNRVNHNWMISLSRRLTTPDGGFAGVLMAAVEMRYFTRLYHALELPPSARIALQRADGTLLATYPFDDTLLGRVEPPCRDGSGRISAGSPVPGLPMSVCLSLPLSTVLRRWHGLAWMIGLGTLAAVVGIGVLTGALAIRVRRDRLAAKRQQRRLEELVALRTADLQQLLAFNETILETSPVGIGVYHQDGQCISVNDSFCRIIGGDKEALQSLNFRHLDSWREAGMLDHAVATLETGAPSHLECRTVTSFHKDIWIECHFVRFVRDGIDHLLLLLADITERKQVEAALRNAKRVAETANVAKSEFLANMSHEIRTPLNGVLGMLQLMRTTSLDAEQREYLAAAILSTQRLTGLLSDILDLSRIEAGKLTLQEADFKVADLKASILEVFSLVARNKGLRLEFSTDAAMPARLAGDETRIRQILFNLVGNALKFTTTGGVDVAAFALPPRADGRLPVVFSVRDTGVGIPDARLADIVEPFVQGLGAPYAPREGAGLGLSIVRRLVRMMGGELAIDNREGGGTTIYCALPLRAAQKDAPDETPPARAAADSTDRFRILLAEDEAINRLAAQKMLEKAGYAVTPAGSGEEILRLLAERPFDCILMDIRMPGKNGLEVTREIRHSPRLGPMAAIPIIAVTAYAMSGDREKFLAAGMDGYVSKPIDIAHLMEELKRIMSDRKRPEGN</sequence>
<keyword evidence="10" id="KW-0812">Transmembrane</keyword>
<name>E1JYJ0_SOLFR</name>
<dbReference type="CDD" id="cd00082">
    <property type="entry name" value="HisKA"/>
    <property type="match status" value="1"/>
</dbReference>
<dbReference type="InterPro" id="IPR036097">
    <property type="entry name" value="HisK_dim/P_sf"/>
</dbReference>
<dbReference type="Pfam" id="PF08448">
    <property type="entry name" value="PAS_4"/>
    <property type="match status" value="1"/>
</dbReference>
<dbReference type="PROSITE" id="PS50109">
    <property type="entry name" value="HIS_KIN"/>
    <property type="match status" value="1"/>
</dbReference>
<dbReference type="PANTHER" id="PTHR45339:SF5">
    <property type="entry name" value="HISTIDINE KINASE"/>
    <property type="match status" value="1"/>
</dbReference>
<dbReference type="PRINTS" id="PR00344">
    <property type="entry name" value="BCTRLSENSOR"/>
</dbReference>
<dbReference type="PROSITE" id="PS50110">
    <property type="entry name" value="RESPONSE_REGULATORY"/>
    <property type="match status" value="1"/>
</dbReference>
<dbReference type="SMART" id="SM00387">
    <property type="entry name" value="HATPase_c"/>
    <property type="match status" value="1"/>
</dbReference>
<dbReference type="EC" id="2.7.13.3" evidence="2"/>
<feature type="domain" description="Histidine kinase" evidence="11">
    <location>
        <begin position="465"/>
        <end position="687"/>
    </location>
</feature>
<dbReference type="InterPro" id="IPR005467">
    <property type="entry name" value="His_kinase_dom"/>
</dbReference>
<dbReference type="InterPro" id="IPR003594">
    <property type="entry name" value="HATPase_dom"/>
</dbReference>
<feature type="transmembrane region" description="Helical" evidence="10">
    <location>
        <begin position="17"/>
        <end position="39"/>
    </location>
</feature>
<evidence type="ECO:0000256" key="5">
    <source>
        <dbReference type="ARBA" id="ARBA00022741"/>
    </source>
</evidence>
<evidence type="ECO:0000256" key="4">
    <source>
        <dbReference type="ARBA" id="ARBA00022679"/>
    </source>
</evidence>
<dbReference type="eggNOG" id="COG4251">
    <property type="taxonomic scope" value="Bacteria"/>
</dbReference>
<dbReference type="SUPFAM" id="SSF47384">
    <property type="entry name" value="Homodimeric domain of signal transducing histidine kinase"/>
    <property type="match status" value="1"/>
</dbReference>
<evidence type="ECO:0000259" key="11">
    <source>
        <dbReference type="PROSITE" id="PS50109"/>
    </source>
</evidence>
<keyword evidence="7" id="KW-0067">ATP-binding</keyword>
<dbReference type="FunFam" id="1.10.287.130:FF:000002">
    <property type="entry name" value="Two-component osmosensing histidine kinase"/>
    <property type="match status" value="1"/>
</dbReference>
<proteinExistence type="predicted"/>
<evidence type="ECO:0000313" key="13">
    <source>
        <dbReference type="EMBL" id="EFL50574.1"/>
    </source>
</evidence>